<comment type="similarity">
    <text evidence="1 4">Belongs to the short-chain dehydrogenases/reductases (SDR) family.</text>
</comment>
<dbReference type="PANTHER" id="PTHR44229:SF4">
    <property type="entry name" value="15-HYDROXYPROSTAGLANDIN DEHYDROGENASE [NAD(+)]"/>
    <property type="match status" value="1"/>
</dbReference>
<dbReference type="Gene3D" id="3.40.50.720">
    <property type="entry name" value="NAD(P)-binding Rossmann-like Domain"/>
    <property type="match status" value="1"/>
</dbReference>
<dbReference type="PROSITE" id="PS00061">
    <property type="entry name" value="ADH_SHORT"/>
    <property type="match status" value="1"/>
</dbReference>
<evidence type="ECO:0000313" key="6">
    <source>
        <dbReference type="EMBL" id="CRK45623.1"/>
    </source>
</evidence>
<evidence type="ECO:0000313" key="5">
    <source>
        <dbReference type="EMBL" id="CRK38291.1"/>
    </source>
</evidence>
<gene>
    <name evidence="5" type="ORF">BN1708_016615</name>
    <name evidence="6" type="ORF">BN1723_016576</name>
</gene>
<evidence type="ECO:0000256" key="4">
    <source>
        <dbReference type="RuleBase" id="RU000363"/>
    </source>
</evidence>
<evidence type="ECO:0000256" key="3">
    <source>
        <dbReference type="ARBA" id="ARBA00023002"/>
    </source>
</evidence>
<keyword evidence="2" id="KW-0521">NADP</keyword>
<dbReference type="SUPFAM" id="SSF51735">
    <property type="entry name" value="NAD(P)-binding Rossmann-fold domains"/>
    <property type="match status" value="1"/>
</dbReference>
<dbReference type="Proteomes" id="UP000044602">
    <property type="component" value="Unassembled WGS sequence"/>
</dbReference>
<dbReference type="STRING" id="100787.A0A0G4MVG1"/>
<dbReference type="Pfam" id="PF00106">
    <property type="entry name" value="adh_short"/>
    <property type="match status" value="1"/>
</dbReference>
<evidence type="ECO:0000256" key="2">
    <source>
        <dbReference type="ARBA" id="ARBA00022857"/>
    </source>
</evidence>
<sequence length="287" mass="31604">MTGKQIGLVTGGASGMGLEVAISLASDEWIVYILDLNASSGQAAVEANPQLQFIQVDVASWKSLSLAFDVVFKSHGRLDFVFANAGILQLENFYSKDTSLPPAEPRQHSIDINLKAVINTCHLARHYFLACEHPAPGPALVITASIASSYAQEFNPIYTATKAGVLGFMRSIATPYYREGIRTYAICPGTVRTNLLSSLVWDKFPEEYVTPLETIVYAVRTLIAGGDMKDTRGQIVPKGKDYGLAVECFVKDIFFRDQMEFINDGMRQICEAASLENQRDNLHLQQI</sequence>
<evidence type="ECO:0000313" key="8">
    <source>
        <dbReference type="Proteomes" id="UP000045706"/>
    </source>
</evidence>
<dbReference type="PRINTS" id="PR00080">
    <property type="entry name" value="SDRFAMILY"/>
</dbReference>
<keyword evidence="3" id="KW-0560">Oxidoreductase</keyword>
<organism evidence="5 7">
    <name type="scientific">Verticillium longisporum</name>
    <name type="common">Verticillium dahliae var. longisporum</name>
    <dbReference type="NCBI Taxonomy" id="100787"/>
    <lineage>
        <taxon>Eukaryota</taxon>
        <taxon>Fungi</taxon>
        <taxon>Dikarya</taxon>
        <taxon>Ascomycota</taxon>
        <taxon>Pezizomycotina</taxon>
        <taxon>Sordariomycetes</taxon>
        <taxon>Hypocreomycetidae</taxon>
        <taxon>Glomerellales</taxon>
        <taxon>Plectosphaerellaceae</taxon>
        <taxon>Verticillium</taxon>
    </lineage>
</organism>
<name>A0A0G4MVG1_VERLO</name>
<dbReference type="GO" id="GO:0016616">
    <property type="term" value="F:oxidoreductase activity, acting on the CH-OH group of donors, NAD or NADP as acceptor"/>
    <property type="evidence" value="ECO:0007669"/>
    <property type="project" value="TreeGrafter"/>
</dbReference>
<reference evidence="7 8" key="1">
    <citation type="submission" date="2015-05" db="EMBL/GenBank/DDBJ databases">
        <authorList>
            <person name="Fogelqvist Johan"/>
        </authorList>
    </citation>
    <scope>NUCLEOTIDE SEQUENCE [LARGE SCALE GENOMIC DNA]</scope>
    <source>
        <strain evidence="5">VL1</strain>
        <strain evidence="6">VL2</strain>
    </source>
</reference>
<dbReference type="GO" id="GO:0005737">
    <property type="term" value="C:cytoplasm"/>
    <property type="evidence" value="ECO:0007669"/>
    <property type="project" value="TreeGrafter"/>
</dbReference>
<dbReference type="PRINTS" id="PR00081">
    <property type="entry name" value="GDHRDH"/>
</dbReference>
<dbReference type="Proteomes" id="UP000045706">
    <property type="component" value="Unassembled WGS sequence"/>
</dbReference>
<evidence type="ECO:0000313" key="7">
    <source>
        <dbReference type="Proteomes" id="UP000044602"/>
    </source>
</evidence>
<dbReference type="InterPro" id="IPR002347">
    <property type="entry name" value="SDR_fam"/>
</dbReference>
<accession>A0A0G4MVG1</accession>
<evidence type="ECO:0000256" key="1">
    <source>
        <dbReference type="ARBA" id="ARBA00006484"/>
    </source>
</evidence>
<dbReference type="InterPro" id="IPR036291">
    <property type="entry name" value="NAD(P)-bd_dom_sf"/>
</dbReference>
<dbReference type="InterPro" id="IPR020904">
    <property type="entry name" value="Sc_DH/Rdtase_CS"/>
</dbReference>
<keyword evidence="7" id="KW-1185">Reference proteome</keyword>
<dbReference type="PANTHER" id="PTHR44229">
    <property type="entry name" value="15-HYDROXYPROSTAGLANDIN DEHYDROGENASE [NAD(+)]"/>
    <property type="match status" value="1"/>
</dbReference>
<dbReference type="EMBL" id="CVQI01034962">
    <property type="protein sequence ID" value="CRK45623.1"/>
    <property type="molecule type" value="Genomic_DNA"/>
</dbReference>
<dbReference type="AlphaFoldDB" id="A0A0G4MVG1"/>
<proteinExistence type="inferred from homology"/>
<dbReference type="EMBL" id="CVQH01025394">
    <property type="protein sequence ID" value="CRK38291.1"/>
    <property type="molecule type" value="Genomic_DNA"/>
</dbReference>
<protein>
    <submittedName>
        <fullName evidence="5">Uncharacterized protein</fullName>
    </submittedName>
</protein>